<gene>
    <name evidence="5" type="ORF">PCOS0759_LOCUS7175</name>
</gene>
<evidence type="ECO:0000313" key="5">
    <source>
        <dbReference type="EMBL" id="CAD9083921.1"/>
    </source>
</evidence>
<keyword evidence="2" id="KW-0175">Coiled coil</keyword>
<dbReference type="SUPFAM" id="SSF48403">
    <property type="entry name" value="Ankyrin repeat"/>
    <property type="match status" value="1"/>
</dbReference>
<dbReference type="AlphaFoldDB" id="A0A7S1KT44"/>
<feature type="compositionally biased region" description="Basic residues" evidence="3">
    <location>
        <begin position="424"/>
        <end position="434"/>
    </location>
</feature>
<dbReference type="GO" id="GO:0004842">
    <property type="term" value="F:ubiquitin-protein transferase activity"/>
    <property type="evidence" value="ECO:0007669"/>
    <property type="project" value="InterPro"/>
</dbReference>
<protein>
    <recommendedName>
        <fullName evidence="4">U-box domain-containing protein</fullName>
    </recommendedName>
</protein>
<feature type="region of interest" description="Disordered" evidence="3">
    <location>
        <begin position="418"/>
        <end position="444"/>
    </location>
</feature>
<keyword evidence="1" id="KW-0040">ANK repeat</keyword>
<dbReference type="SMART" id="SM00248">
    <property type="entry name" value="ANK"/>
    <property type="match status" value="4"/>
</dbReference>
<dbReference type="EMBL" id="HBGD01008716">
    <property type="protein sequence ID" value="CAD9083921.1"/>
    <property type="molecule type" value="Transcribed_RNA"/>
</dbReference>
<dbReference type="InterPro" id="IPR003613">
    <property type="entry name" value="Ubox_domain"/>
</dbReference>
<dbReference type="InterPro" id="IPR036770">
    <property type="entry name" value="Ankyrin_rpt-contain_sf"/>
</dbReference>
<feature type="repeat" description="ANK" evidence="1">
    <location>
        <begin position="230"/>
        <end position="250"/>
    </location>
</feature>
<dbReference type="GO" id="GO:0016567">
    <property type="term" value="P:protein ubiquitination"/>
    <property type="evidence" value="ECO:0007669"/>
    <property type="project" value="InterPro"/>
</dbReference>
<dbReference type="Pfam" id="PF13637">
    <property type="entry name" value="Ank_4"/>
    <property type="match status" value="1"/>
</dbReference>
<name>A0A7S1KT44_9EUKA</name>
<dbReference type="SUPFAM" id="SSF57850">
    <property type="entry name" value="RING/U-box"/>
    <property type="match status" value="1"/>
</dbReference>
<dbReference type="PROSITE" id="PS50297">
    <property type="entry name" value="ANK_REP_REGION"/>
    <property type="match status" value="1"/>
</dbReference>
<dbReference type="SMART" id="SM00504">
    <property type="entry name" value="Ubox"/>
    <property type="match status" value="1"/>
</dbReference>
<feature type="domain" description="U-box" evidence="4">
    <location>
        <begin position="7"/>
        <end position="80"/>
    </location>
</feature>
<dbReference type="InterPro" id="IPR002110">
    <property type="entry name" value="Ankyrin_rpt"/>
</dbReference>
<accession>A0A7S1KT44</accession>
<reference evidence="5" key="1">
    <citation type="submission" date="2021-01" db="EMBL/GenBank/DDBJ databases">
        <authorList>
            <person name="Corre E."/>
            <person name="Pelletier E."/>
            <person name="Niang G."/>
            <person name="Scheremetjew M."/>
            <person name="Finn R."/>
            <person name="Kale V."/>
            <person name="Holt S."/>
            <person name="Cochrane G."/>
            <person name="Meng A."/>
            <person name="Brown T."/>
            <person name="Cohen L."/>
        </authorList>
    </citation>
    <scope>NUCLEOTIDE SEQUENCE</scope>
    <source>
        <strain evidence="5">WS</strain>
    </source>
</reference>
<evidence type="ECO:0000256" key="2">
    <source>
        <dbReference type="SAM" id="Coils"/>
    </source>
</evidence>
<feature type="coiled-coil region" evidence="2">
    <location>
        <begin position="358"/>
        <end position="413"/>
    </location>
</feature>
<evidence type="ECO:0000256" key="1">
    <source>
        <dbReference type="PROSITE-ProRule" id="PRU00023"/>
    </source>
</evidence>
<dbReference type="PANTHER" id="PTHR46573:SF1">
    <property type="entry name" value="WD REPEAT, SAM AND U-BOX DOMAIN-CONTAINING PROTEIN 1"/>
    <property type="match status" value="1"/>
</dbReference>
<dbReference type="InterPro" id="IPR013083">
    <property type="entry name" value="Znf_RING/FYVE/PHD"/>
</dbReference>
<organism evidence="5">
    <name type="scientific">Percolomonas cosmopolitus</name>
    <dbReference type="NCBI Taxonomy" id="63605"/>
    <lineage>
        <taxon>Eukaryota</taxon>
        <taxon>Discoba</taxon>
        <taxon>Heterolobosea</taxon>
        <taxon>Tetramitia</taxon>
        <taxon>Eutetramitia</taxon>
        <taxon>Percolomonadidae</taxon>
        <taxon>Percolomonas</taxon>
    </lineage>
</organism>
<dbReference type="Pfam" id="PF04564">
    <property type="entry name" value="U-box"/>
    <property type="match status" value="1"/>
</dbReference>
<evidence type="ECO:0000259" key="4">
    <source>
        <dbReference type="PROSITE" id="PS51698"/>
    </source>
</evidence>
<dbReference type="CDD" id="cd16655">
    <property type="entry name" value="RING-Ubox_WDSUB1-like"/>
    <property type="match status" value="1"/>
</dbReference>
<proteinExistence type="predicted"/>
<dbReference type="PANTHER" id="PTHR46573">
    <property type="entry name" value="WD REPEAT, SAM AND U-BOX DOMAIN-CONTAINING PROTEIN 1"/>
    <property type="match status" value="1"/>
</dbReference>
<dbReference type="PROSITE" id="PS50088">
    <property type="entry name" value="ANK_REPEAT"/>
    <property type="match status" value="1"/>
</dbReference>
<dbReference type="InterPro" id="IPR052085">
    <property type="entry name" value="WD-SAM-U-box"/>
</dbReference>
<dbReference type="PROSITE" id="PS51698">
    <property type="entry name" value="U_BOX"/>
    <property type="match status" value="1"/>
</dbReference>
<dbReference type="Gene3D" id="1.25.40.20">
    <property type="entry name" value="Ankyrin repeat-containing domain"/>
    <property type="match status" value="2"/>
</dbReference>
<sequence>MSESSIDIPDDFICPLTHEIMTDPVITTAGYSYERSAIEKWLERSDCDPSSREVVNVNVLTPNRNLKSQICDFIEKNKGKLARVEDLIDAVEHDDLEEIDRCIQLGVLVNMEHPTRGGALCVAAQGLNVRVMKHLIEVHGAHVRPAKGQNSLTVLHELCTAPCDKSSTNDVHNRDAIIRYVLSRDESLLSDPFPDGTTLVSKCIVQNDIHLLRMLTEFDSDVLNENLPITGYTMMHLAVIHGHVDIVKFLGTFWPNFDAAEWVDSHRSTPLHVLIKNPQKLSTEKQAAVARCLILDLQCDCEFLVDNDNKTAWDLARQDINTAQMIGKLMRKRQKSRAKPEPKDDSIQEEMTQIRNSLTVLQSTMEGLTEKVNNLRDMIDNGVRDTFASTRKLQETENQLSQLKTACDLVASEVNQMKEDRRQRCERKRHRRGNRAPWSSFTFQ</sequence>
<feature type="region of interest" description="Disordered" evidence="3">
    <location>
        <begin position="330"/>
        <end position="350"/>
    </location>
</feature>
<evidence type="ECO:0000256" key="3">
    <source>
        <dbReference type="SAM" id="MobiDB-lite"/>
    </source>
</evidence>
<dbReference type="Gene3D" id="3.30.40.10">
    <property type="entry name" value="Zinc/RING finger domain, C3HC4 (zinc finger)"/>
    <property type="match status" value="1"/>
</dbReference>